<feature type="coiled-coil region" evidence="1">
    <location>
        <begin position="259"/>
        <end position="293"/>
    </location>
</feature>
<protein>
    <submittedName>
        <fullName evidence="2">Uncharacterized protein</fullName>
    </submittedName>
</protein>
<organism evidence="2 3">
    <name type="scientific">Hypsibius exemplaris</name>
    <name type="common">Freshwater tardigrade</name>
    <dbReference type="NCBI Taxonomy" id="2072580"/>
    <lineage>
        <taxon>Eukaryota</taxon>
        <taxon>Metazoa</taxon>
        <taxon>Ecdysozoa</taxon>
        <taxon>Tardigrada</taxon>
        <taxon>Eutardigrada</taxon>
        <taxon>Parachela</taxon>
        <taxon>Hypsibioidea</taxon>
        <taxon>Hypsibiidae</taxon>
        <taxon>Hypsibius</taxon>
    </lineage>
</organism>
<dbReference type="Proteomes" id="UP000192578">
    <property type="component" value="Unassembled WGS sequence"/>
</dbReference>
<dbReference type="EMBL" id="MTYJ01000048">
    <property type="protein sequence ID" value="OQV18577.1"/>
    <property type="molecule type" value="Genomic_DNA"/>
</dbReference>
<evidence type="ECO:0000256" key="1">
    <source>
        <dbReference type="SAM" id="Coils"/>
    </source>
</evidence>
<gene>
    <name evidence="2" type="ORF">BV898_07403</name>
</gene>
<keyword evidence="3" id="KW-1185">Reference proteome</keyword>
<evidence type="ECO:0000313" key="2">
    <source>
        <dbReference type="EMBL" id="OQV18577.1"/>
    </source>
</evidence>
<reference evidence="3" key="1">
    <citation type="submission" date="2017-01" db="EMBL/GenBank/DDBJ databases">
        <title>Comparative genomics of anhydrobiosis in the tardigrade Hypsibius dujardini.</title>
        <authorList>
            <person name="Yoshida Y."/>
            <person name="Koutsovoulos G."/>
            <person name="Laetsch D."/>
            <person name="Stevens L."/>
            <person name="Kumar S."/>
            <person name="Horikawa D."/>
            <person name="Ishino K."/>
            <person name="Komine S."/>
            <person name="Tomita M."/>
            <person name="Blaxter M."/>
            <person name="Arakawa K."/>
        </authorList>
    </citation>
    <scope>NUCLEOTIDE SEQUENCE [LARGE SCALE GENOMIC DNA]</scope>
    <source>
        <strain evidence="3">Z151</strain>
    </source>
</reference>
<accession>A0A1W0WTV1</accession>
<proteinExistence type="predicted"/>
<sequence>MSTPSGGNGVLEQHFMSLDYGGLSALAKDLVKQIEKCPLPELVLQLEKLKNYLDVHAPGWTAVALNLVTSQLDYLPLIGFAVALYHYLNGDSQAARVSTARCCNSTIVFGGLSAAICVPGGALAASALGALGNGLGHVAEATIAKYAISDAKTREKMAQFDLETIAGSMTTGAVCGSVAKHLPKISTEDMGQAVRSCAALAFLSSTPQVIYLGNKEARAYLGLKIYMLKVKVAILKHKSEEFVQNLSQTEGKGMSAEEVQTSKRQFDDMQADLRQTKADLEATERNAEIAEQLFKKCFAALETVAATGQLPACVVRPKSE</sequence>
<comment type="caution">
    <text evidence="2">The sequence shown here is derived from an EMBL/GenBank/DDBJ whole genome shotgun (WGS) entry which is preliminary data.</text>
</comment>
<name>A0A1W0WTV1_HYPEX</name>
<evidence type="ECO:0000313" key="3">
    <source>
        <dbReference type="Proteomes" id="UP000192578"/>
    </source>
</evidence>
<keyword evidence="1" id="KW-0175">Coiled coil</keyword>
<dbReference type="AlphaFoldDB" id="A0A1W0WTV1"/>